<protein>
    <submittedName>
        <fullName evidence="4">Uncharacterized protein</fullName>
    </submittedName>
</protein>
<sequence length="324" mass="34325">MKARHHILFILFAIAAGEALPPNAVPVMCAAICGPIVELSSMCSPKRSLEGSESDQLDLRARLRQARKHNENQLDKSDRIEKRFSVIVPAPTTFPPDLLAGQYPPASSPILDISTPLSQSPASVPPQYYSPPAQSLPAAAPAPAPALPTTTDYLPPSTPQPVPQSPTSSTTWSVQPTSISAPTRTTKSASTTSKHQTSKRPTIIGSSGDYGDLTGGWGETENAEEKCVCSNNSFNVAEIAGLCASCISMKADTQNNMDVIMSVCQFSPQQYSPDKDSLASNIWVKATRPTATSMSNAAPRSTRFISLSSVFGAAGFAVATLMML</sequence>
<dbReference type="Proteomes" id="UP000241690">
    <property type="component" value="Unassembled WGS sequence"/>
</dbReference>
<dbReference type="AlphaFoldDB" id="A0A2T4A0Y8"/>
<evidence type="ECO:0000256" key="1">
    <source>
        <dbReference type="SAM" id="MobiDB-lite"/>
    </source>
</evidence>
<organism evidence="4 5">
    <name type="scientific">Trichoderma harzianum CBS 226.95</name>
    <dbReference type="NCBI Taxonomy" id="983964"/>
    <lineage>
        <taxon>Eukaryota</taxon>
        <taxon>Fungi</taxon>
        <taxon>Dikarya</taxon>
        <taxon>Ascomycota</taxon>
        <taxon>Pezizomycotina</taxon>
        <taxon>Sordariomycetes</taxon>
        <taxon>Hypocreomycetidae</taxon>
        <taxon>Hypocreales</taxon>
        <taxon>Hypocreaceae</taxon>
        <taxon>Trichoderma</taxon>
    </lineage>
</organism>
<feature type="region of interest" description="Disordered" evidence="1">
    <location>
        <begin position="110"/>
        <end position="217"/>
    </location>
</feature>
<feature type="compositionally biased region" description="Low complexity" evidence="1">
    <location>
        <begin position="130"/>
        <end position="139"/>
    </location>
</feature>
<evidence type="ECO:0000313" key="4">
    <source>
        <dbReference type="EMBL" id="PTB50731.1"/>
    </source>
</evidence>
<keyword evidence="2" id="KW-1133">Transmembrane helix</keyword>
<feature type="transmembrane region" description="Helical" evidence="2">
    <location>
        <begin position="304"/>
        <end position="323"/>
    </location>
</feature>
<proteinExistence type="predicted"/>
<name>A0A2T4A0Y8_TRIHA</name>
<keyword evidence="2" id="KW-0812">Transmembrane</keyword>
<feature type="signal peptide" evidence="3">
    <location>
        <begin position="1"/>
        <end position="19"/>
    </location>
</feature>
<feature type="chain" id="PRO_5015718336" evidence="3">
    <location>
        <begin position="20"/>
        <end position="324"/>
    </location>
</feature>
<evidence type="ECO:0000256" key="2">
    <source>
        <dbReference type="SAM" id="Phobius"/>
    </source>
</evidence>
<keyword evidence="3" id="KW-0732">Signal</keyword>
<dbReference type="RefSeq" id="XP_024770408.1">
    <property type="nucleotide sequence ID" value="XM_024917738.1"/>
</dbReference>
<evidence type="ECO:0000313" key="5">
    <source>
        <dbReference type="Proteomes" id="UP000241690"/>
    </source>
</evidence>
<dbReference type="GeneID" id="36626307"/>
<accession>A0A2T4A0Y8</accession>
<dbReference type="EMBL" id="KZ679687">
    <property type="protein sequence ID" value="PTB50731.1"/>
    <property type="molecule type" value="Genomic_DNA"/>
</dbReference>
<evidence type="ECO:0000256" key="3">
    <source>
        <dbReference type="SAM" id="SignalP"/>
    </source>
</evidence>
<reference evidence="4 5" key="1">
    <citation type="submission" date="2016-07" db="EMBL/GenBank/DDBJ databases">
        <title>Multiple horizontal gene transfer events from other fungi enriched the ability of initially mycotrophic Trichoderma (Ascomycota) to feed on dead plant biomass.</title>
        <authorList>
            <consortium name="DOE Joint Genome Institute"/>
            <person name="Aerts A."/>
            <person name="Atanasova L."/>
            <person name="Chenthamara K."/>
            <person name="Zhang J."/>
            <person name="Grujic M."/>
            <person name="Henrissat B."/>
            <person name="Kuo A."/>
            <person name="Salamov A."/>
            <person name="Lipzen A."/>
            <person name="Labutti K."/>
            <person name="Barry K."/>
            <person name="Miao Y."/>
            <person name="Rahimi M.J."/>
            <person name="Shen Q."/>
            <person name="Grigoriev I.V."/>
            <person name="Kubicek C.P."/>
            <person name="Druzhinina I.S."/>
        </authorList>
    </citation>
    <scope>NUCLEOTIDE SEQUENCE [LARGE SCALE GENOMIC DNA]</scope>
    <source>
        <strain evidence="4 5">CBS 226.95</strain>
    </source>
</reference>
<gene>
    <name evidence="4" type="ORF">M431DRAFT_498852</name>
</gene>
<feature type="compositionally biased region" description="Low complexity" evidence="1">
    <location>
        <begin position="165"/>
        <end position="195"/>
    </location>
</feature>
<keyword evidence="2" id="KW-0472">Membrane</keyword>
<keyword evidence="5" id="KW-1185">Reference proteome</keyword>
<dbReference type="STRING" id="983964.A0A2T4A0Y8"/>